<sequence length="404" mass="45156">MIKKQIALGVALACSAGAASALEPNGIPFGPFRAYPSLSYDLKYEDNVYRTESNEQDAWVNVLTPAIELRGLSGPNAYVLGYELSKAWYSEDGGRNDFLHQRLYANAALEFATRHHLDLNYEFKDATDPRGTDFEADEVVDVVRDTAAGTDVDEWHQHQLGGTYAFGTPGNRGRLELHADQAWRRYDNNGQEYRDRDATTLGATFYARVMPKTSLLFEVAQTDIDYVNEGAAPPGSTSLDSTERRYLAGVTWDATAKTTGTAKVGYLTKDFDDGSRDDFSGSSWEVGVTWRPLTYSAVDLTTSRSTSEQTTGTDDYVLTKDFGIAWTHDWGVRLSTKFDAKWAWDEYNTTDREDDRSTYGMGLTYALNRWLDLGASYRYLERDSSAAGKDYDNNTFMLTVKAAL</sequence>
<organism evidence="2 3">
    <name type="scientific">Thioalbus denitrificans</name>
    <dbReference type="NCBI Taxonomy" id="547122"/>
    <lineage>
        <taxon>Bacteria</taxon>
        <taxon>Pseudomonadati</taxon>
        <taxon>Pseudomonadota</taxon>
        <taxon>Gammaproteobacteria</taxon>
        <taxon>Chromatiales</taxon>
        <taxon>Ectothiorhodospiraceae</taxon>
        <taxon>Thioalbus</taxon>
    </lineage>
</organism>
<dbReference type="RefSeq" id="WP_170142080.1">
    <property type="nucleotide sequence ID" value="NZ_QPJY01000002.1"/>
</dbReference>
<protein>
    <submittedName>
        <fullName evidence="2">Uncharacterized protein (PEP-CTERM system associated)</fullName>
    </submittedName>
</protein>
<dbReference type="Proteomes" id="UP000252707">
    <property type="component" value="Unassembled WGS sequence"/>
</dbReference>
<keyword evidence="1" id="KW-0732">Signal</keyword>
<feature type="chain" id="PRO_5016646160" evidence="1">
    <location>
        <begin position="22"/>
        <end position="404"/>
    </location>
</feature>
<accession>A0A369CKA3</accession>
<dbReference type="EMBL" id="QPJY01000002">
    <property type="protein sequence ID" value="RCX32274.1"/>
    <property type="molecule type" value="Genomic_DNA"/>
</dbReference>
<gene>
    <name evidence="2" type="ORF">DFQ59_102636</name>
</gene>
<evidence type="ECO:0000313" key="2">
    <source>
        <dbReference type="EMBL" id="RCX32274.1"/>
    </source>
</evidence>
<evidence type="ECO:0000313" key="3">
    <source>
        <dbReference type="Proteomes" id="UP000252707"/>
    </source>
</evidence>
<dbReference type="InterPro" id="IPR023614">
    <property type="entry name" value="Porin_dom_sf"/>
</dbReference>
<proteinExistence type="predicted"/>
<reference evidence="2 3" key="1">
    <citation type="submission" date="2018-07" db="EMBL/GenBank/DDBJ databases">
        <title>Genomic Encyclopedia of Type Strains, Phase IV (KMG-IV): sequencing the most valuable type-strain genomes for metagenomic binning, comparative biology and taxonomic classification.</title>
        <authorList>
            <person name="Goeker M."/>
        </authorList>
    </citation>
    <scope>NUCLEOTIDE SEQUENCE [LARGE SCALE GENOMIC DNA]</scope>
    <source>
        <strain evidence="2 3">DSM 26407</strain>
    </source>
</reference>
<comment type="caution">
    <text evidence="2">The sequence shown here is derived from an EMBL/GenBank/DDBJ whole genome shotgun (WGS) entry which is preliminary data.</text>
</comment>
<dbReference type="InterPro" id="IPR018759">
    <property type="entry name" value="BBP2_2"/>
</dbReference>
<evidence type="ECO:0000256" key="1">
    <source>
        <dbReference type="SAM" id="SignalP"/>
    </source>
</evidence>
<keyword evidence="3" id="KW-1185">Reference proteome</keyword>
<dbReference type="AlphaFoldDB" id="A0A369CKA3"/>
<feature type="signal peptide" evidence="1">
    <location>
        <begin position="1"/>
        <end position="21"/>
    </location>
</feature>
<dbReference type="Gene3D" id="2.40.160.10">
    <property type="entry name" value="Porin"/>
    <property type="match status" value="1"/>
</dbReference>
<dbReference type="Pfam" id="PF10082">
    <property type="entry name" value="BBP2_2"/>
    <property type="match status" value="1"/>
</dbReference>
<name>A0A369CKA3_9GAMM</name>